<keyword evidence="1" id="KW-0472">Membrane</keyword>
<evidence type="ECO:0000259" key="2">
    <source>
        <dbReference type="Pfam" id="PF13966"/>
    </source>
</evidence>
<evidence type="ECO:0000256" key="1">
    <source>
        <dbReference type="SAM" id="Phobius"/>
    </source>
</evidence>
<reference evidence="3" key="2">
    <citation type="journal article" date="2024" name="Plant">
        <title>Genomic evolution and insights into agronomic trait innovations of Sesamum species.</title>
        <authorList>
            <person name="Miao H."/>
            <person name="Wang L."/>
            <person name="Qu L."/>
            <person name="Liu H."/>
            <person name="Sun Y."/>
            <person name="Le M."/>
            <person name="Wang Q."/>
            <person name="Wei S."/>
            <person name="Zheng Y."/>
            <person name="Lin W."/>
            <person name="Duan Y."/>
            <person name="Cao H."/>
            <person name="Xiong S."/>
            <person name="Wang X."/>
            <person name="Wei L."/>
            <person name="Li C."/>
            <person name="Ma Q."/>
            <person name="Ju M."/>
            <person name="Zhao R."/>
            <person name="Li G."/>
            <person name="Mu C."/>
            <person name="Tian Q."/>
            <person name="Mei H."/>
            <person name="Zhang T."/>
            <person name="Gao T."/>
            <person name="Zhang H."/>
        </authorList>
    </citation>
    <scope>NUCLEOTIDE SEQUENCE</scope>
    <source>
        <strain evidence="3">K16</strain>
    </source>
</reference>
<accession>A0AAE1T9M8</accession>
<dbReference type="PANTHER" id="PTHR33116">
    <property type="entry name" value="REVERSE TRANSCRIPTASE ZINC-BINDING DOMAIN-CONTAINING PROTEIN-RELATED-RELATED"/>
    <property type="match status" value="1"/>
</dbReference>
<dbReference type="Proteomes" id="UP001289374">
    <property type="component" value="Unassembled WGS sequence"/>
</dbReference>
<protein>
    <recommendedName>
        <fullName evidence="2">Reverse transcriptase zinc-binding domain-containing protein</fullName>
    </recommendedName>
</protein>
<evidence type="ECO:0000313" key="4">
    <source>
        <dbReference type="Proteomes" id="UP001289374"/>
    </source>
</evidence>
<keyword evidence="4" id="KW-1185">Reference proteome</keyword>
<proteinExistence type="predicted"/>
<reference evidence="3" key="1">
    <citation type="submission" date="2020-06" db="EMBL/GenBank/DDBJ databases">
        <authorList>
            <person name="Li T."/>
            <person name="Hu X."/>
            <person name="Zhang T."/>
            <person name="Song X."/>
            <person name="Zhang H."/>
            <person name="Dai N."/>
            <person name="Sheng W."/>
            <person name="Hou X."/>
            <person name="Wei L."/>
        </authorList>
    </citation>
    <scope>NUCLEOTIDE SEQUENCE</scope>
    <source>
        <strain evidence="3">K16</strain>
        <tissue evidence="3">Leaf</tissue>
    </source>
</reference>
<feature type="domain" description="Reverse transcriptase zinc-binding" evidence="2">
    <location>
        <begin position="362"/>
        <end position="419"/>
    </location>
</feature>
<dbReference type="InterPro" id="IPR026960">
    <property type="entry name" value="RVT-Znf"/>
</dbReference>
<evidence type="ECO:0000313" key="3">
    <source>
        <dbReference type="EMBL" id="KAK4384599.1"/>
    </source>
</evidence>
<organism evidence="3 4">
    <name type="scientific">Sesamum angolense</name>
    <dbReference type="NCBI Taxonomy" id="2727404"/>
    <lineage>
        <taxon>Eukaryota</taxon>
        <taxon>Viridiplantae</taxon>
        <taxon>Streptophyta</taxon>
        <taxon>Embryophyta</taxon>
        <taxon>Tracheophyta</taxon>
        <taxon>Spermatophyta</taxon>
        <taxon>Magnoliopsida</taxon>
        <taxon>eudicotyledons</taxon>
        <taxon>Gunneridae</taxon>
        <taxon>Pentapetalae</taxon>
        <taxon>asterids</taxon>
        <taxon>lamiids</taxon>
        <taxon>Lamiales</taxon>
        <taxon>Pedaliaceae</taxon>
        <taxon>Sesamum</taxon>
    </lineage>
</organism>
<dbReference type="AlphaFoldDB" id="A0AAE1T9M8"/>
<keyword evidence="1" id="KW-1133">Transmembrane helix</keyword>
<gene>
    <name evidence="3" type="ORF">Sango_3044100</name>
</gene>
<feature type="transmembrane region" description="Helical" evidence="1">
    <location>
        <begin position="237"/>
        <end position="258"/>
    </location>
</feature>
<dbReference type="Pfam" id="PF13966">
    <property type="entry name" value="zf-RVT"/>
    <property type="match status" value="1"/>
</dbReference>
<dbReference type="PANTHER" id="PTHR33116:SF86">
    <property type="entry name" value="REVERSE TRANSCRIPTASE DOMAIN-CONTAINING PROTEIN"/>
    <property type="match status" value="1"/>
</dbReference>
<dbReference type="EMBL" id="JACGWL010000063">
    <property type="protein sequence ID" value="KAK4384599.1"/>
    <property type="molecule type" value="Genomic_DNA"/>
</dbReference>
<keyword evidence="1" id="KW-0812">Transmembrane</keyword>
<sequence>MRERVLGKRRILSRSSATKRTSGPSTESIDEILRGMPRSVNVEMNEALIQPFLPEEVKRALFQMLITDNVLIAYELNHYFAHKTLGSVGHVALKLDLSKAYDRVEWSFLVRVLAKSLLTSIPKGHFVKEIPYRRNCSFFVEALSHLISTAEAFEEASGLMVNFAKSSVAFSRNTSDDIRTELANILRVCVVAKHEKYLGLPALMGCSKRDIFQDMKDKVWKRLQSWKCINLSQAGKLVLLKSVVQVMLTFVMGCFLIPTTLCLELRHIGTGQNVCIWKDRGWNEALIRSFFRPEDAGLILGIGRFVGSPDHLCWHFEKRGHYLVRRAYRIIGEVSYHIYGLPLLVRNHINLRVGVLSSMLLFPQRFRLFACRACRDALPTSCKIASRGVLVEGACQRFGEEGDDLIHILLRCHFAHLVWAMSCLPWRSISCHRPNLETWFRDVFQDLNRSGFARALLIYWAV</sequence>
<comment type="caution">
    <text evidence="3">The sequence shown here is derived from an EMBL/GenBank/DDBJ whole genome shotgun (WGS) entry which is preliminary data.</text>
</comment>
<name>A0AAE1T9M8_9LAMI</name>